<keyword evidence="4" id="KW-1185">Reference proteome</keyword>
<name>A0A5N6Z8P4_9EURO</name>
<feature type="compositionally biased region" description="Acidic residues" evidence="1">
    <location>
        <begin position="586"/>
        <end position="596"/>
    </location>
</feature>
<dbReference type="AlphaFoldDB" id="A0A5N6Z8P4"/>
<dbReference type="EMBL" id="ML739083">
    <property type="protein sequence ID" value="KAE8354005.1"/>
    <property type="molecule type" value="Genomic_DNA"/>
</dbReference>
<feature type="region of interest" description="Disordered" evidence="1">
    <location>
        <begin position="1"/>
        <end position="735"/>
    </location>
</feature>
<feature type="compositionally biased region" description="Basic and acidic residues" evidence="1">
    <location>
        <begin position="139"/>
        <end position="148"/>
    </location>
</feature>
<feature type="compositionally biased region" description="Basic and acidic residues" evidence="1">
    <location>
        <begin position="186"/>
        <end position="196"/>
    </location>
</feature>
<feature type="compositionally biased region" description="Polar residues" evidence="1">
    <location>
        <begin position="268"/>
        <end position="281"/>
    </location>
</feature>
<proteinExistence type="predicted"/>
<feature type="compositionally biased region" description="Basic and acidic residues" evidence="1">
    <location>
        <begin position="628"/>
        <end position="642"/>
    </location>
</feature>
<feature type="compositionally biased region" description="Polar residues" evidence="1">
    <location>
        <begin position="308"/>
        <end position="330"/>
    </location>
</feature>
<evidence type="ECO:0000256" key="1">
    <source>
        <dbReference type="SAM" id="MobiDB-lite"/>
    </source>
</evidence>
<sequence>MASNREERLQMRQRGAGTRRIKEVNFGFSFGLAPAPVEPFQTASQPDVDTTIEPPAPPQVPSAAKDIQPHLLSPERQLPSSQDHGPLPQTPGAARNPLPEPPSTFDIPEDNGLDLGRSGKRRKIETPTQSPRISVDPEVTLHEDRDSPILENGIQSSAPVPSDPIEHRDEYSTMQSTTDIAQTERTSQEARDEHPARVSNSLTAKAPAMDDDSPDQTDANQRSPKPQQEPSGPYESPAVEDTTKGKRKRRGSSADQRRSRSVEEPETANENTQPPTPQELSLASHDKYTGPESPKFQPEKRPRGRPRTSAQLSPATDKGSAQNEVPSTESVPGESIPTHEQPTKGVWGRKASEPAEVPIANESSNSQPLEQINAPEGDVTGKYEGSHQLRQWAKKPNGKQKQVGRSTKKASKLLENAGAPGPAGEKRKWRKRSDHQAEPELEPEAETEVLKELKPASEKRNRRSKSEREPEAEPETEPQREPEATQESKPVAEKRKGRKRLDQEQIPEPEPEAETEIEPLREPEAPNVSKTAVEKRKGRKRLDREQIPEPEPEAEAEIEPLREPEAPNVAKAAVEKRKLKKRSDQAELEPEAEPEPEPERGAETPKEPKPASEKKKRRRELDQEPEPEPDRQPEPEASKEPKPAAPPKRGRGRPSLSSQAPEATQSDEDPAAQNEHGEGASRTTRRKPRQPRGETVPVTVHRLVNVASLGGHIQPSEVSTEEEEPVDEFSMGQKAQVPSRGGVNVADVLSQICRETLEKTLTTLKNGISNEGNAARRSEWTTKKKAVEEFGTELEGRLFELSEMLDSNFGLGVKLKKAKREMMDMRSRLYQLRKEREGIALQIDAVRKKHSEEEHTRLARSNINNSLHSLNLALERSQNRPEGDLDDESSSGSSLTVGLEFMLRSVADNVSTRAPGAQGGLLSQIKAFNAQLEAAARTLES</sequence>
<feature type="compositionally biased region" description="Polar residues" evidence="1">
    <location>
        <begin position="216"/>
        <end position="230"/>
    </location>
</feature>
<feature type="compositionally biased region" description="Basic and acidic residues" evidence="1">
    <location>
        <begin position="448"/>
        <end position="483"/>
    </location>
</feature>
<evidence type="ECO:0000259" key="2">
    <source>
        <dbReference type="Pfam" id="PF20994"/>
    </source>
</evidence>
<dbReference type="Proteomes" id="UP000327118">
    <property type="component" value="Unassembled WGS sequence"/>
</dbReference>
<evidence type="ECO:0000313" key="4">
    <source>
        <dbReference type="Proteomes" id="UP000327118"/>
    </source>
</evidence>
<protein>
    <recommendedName>
        <fullName evidence="2">Inner kinetochore subunit AME1 domain-containing protein</fullName>
    </recommendedName>
</protein>
<dbReference type="SMART" id="SM00384">
    <property type="entry name" value="AT_hook"/>
    <property type="match status" value="2"/>
</dbReference>
<feature type="compositionally biased region" description="Acidic residues" evidence="1">
    <location>
        <begin position="548"/>
        <end position="558"/>
    </location>
</feature>
<feature type="compositionally biased region" description="Basic and acidic residues" evidence="1">
    <location>
        <begin position="1"/>
        <end position="10"/>
    </location>
</feature>
<dbReference type="Pfam" id="PF20994">
    <property type="entry name" value="CENPU"/>
    <property type="match status" value="1"/>
</dbReference>
<dbReference type="InterPro" id="IPR017956">
    <property type="entry name" value="AT_hook_DNA-bd_motif"/>
</dbReference>
<dbReference type="GO" id="GO:0003677">
    <property type="term" value="F:DNA binding"/>
    <property type="evidence" value="ECO:0007669"/>
    <property type="project" value="InterPro"/>
</dbReference>
<dbReference type="InterPro" id="IPR048743">
    <property type="entry name" value="AME1"/>
</dbReference>
<evidence type="ECO:0000313" key="3">
    <source>
        <dbReference type="EMBL" id="KAE8354005.1"/>
    </source>
</evidence>
<reference evidence="4" key="1">
    <citation type="submission" date="2019-04" db="EMBL/GenBank/DDBJ databases">
        <title>Friends and foes A comparative genomics studyof 23 Aspergillus species from section Flavi.</title>
        <authorList>
            <consortium name="DOE Joint Genome Institute"/>
            <person name="Kjaerbolling I."/>
            <person name="Vesth T."/>
            <person name="Frisvad J.C."/>
            <person name="Nybo J.L."/>
            <person name="Theobald S."/>
            <person name="Kildgaard S."/>
            <person name="Isbrandt T."/>
            <person name="Kuo A."/>
            <person name="Sato A."/>
            <person name="Lyhne E.K."/>
            <person name="Kogle M.E."/>
            <person name="Wiebenga A."/>
            <person name="Kun R.S."/>
            <person name="Lubbers R.J."/>
            <person name="Makela M.R."/>
            <person name="Barry K."/>
            <person name="Chovatia M."/>
            <person name="Clum A."/>
            <person name="Daum C."/>
            <person name="Haridas S."/>
            <person name="He G."/>
            <person name="LaButti K."/>
            <person name="Lipzen A."/>
            <person name="Mondo S."/>
            <person name="Riley R."/>
            <person name="Salamov A."/>
            <person name="Simmons B.A."/>
            <person name="Magnuson J.K."/>
            <person name="Henrissat B."/>
            <person name="Mortensen U.H."/>
            <person name="Larsen T.O."/>
            <person name="Devries R.P."/>
            <person name="Grigoriev I.V."/>
            <person name="Machida M."/>
            <person name="Baker S.E."/>
            <person name="Andersen M.R."/>
        </authorList>
    </citation>
    <scope>NUCLEOTIDE SEQUENCE [LARGE SCALE GENOMIC DNA]</scope>
    <source>
        <strain evidence="4">CBS 553.77</strain>
    </source>
</reference>
<feature type="compositionally biased region" description="Polar residues" evidence="1">
    <location>
        <begin position="172"/>
        <end position="185"/>
    </location>
</feature>
<accession>A0A5N6Z8P4</accession>
<gene>
    <name evidence="3" type="ORF">BDV28DRAFT_147558</name>
</gene>
<feature type="domain" description="Inner kinetochore subunit AME1" evidence="2">
    <location>
        <begin position="696"/>
        <end position="934"/>
    </location>
</feature>
<dbReference type="OrthoDB" id="5377952at2759"/>
<feature type="compositionally biased region" description="Polar residues" evidence="1">
    <location>
        <begin position="361"/>
        <end position="370"/>
    </location>
</feature>
<organism evidence="3 4">
    <name type="scientific">Aspergillus coremiiformis</name>
    <dbReference type="NCBI Taxonomy" id="138285"/>
    <lineage>
        <taxon>Eukaryota</taxon>
        <taxon>Fungi</taxon>
        <taxon>Dikarya</taxon>
        <taxon>Ascomycota</taxon>
        <taxon>Pezizomycotina</taxon>
        <taxon>Eurotiomycetes</taxon>
        <taxon>Eurotiomycetidae</taxon>
        <taxon>Eurotiales</taxon>
        <taxon>Aspergillaceae</taxon>
        <taxon>Aspergillus</taxon>
        <taxon>Aspergillus subgen. Circumdati</taxon>
    </lineage>
</organism>
<feature type="compositionally biased region" description="Basic and acidic residues" evidence="1">
    <location>
        <begin position="597"/>
        <end position="613"/>
    </location>
</feature>
<feature type="compositionally biased region" description="Acidic residues" evidence="1">
    <location>
        <begin position="505"/>
        <end position="517"/>
    </location>
</feature>